<dbReference type="EMBL" id="FRAI01000046">
    <property type="protein sequence ID" value="SHK39665.1"/>
    <property type="molecule type" value="Genomic_DNA"/>
</dbReference>
<dbReference type="Proteomes" id="UP000243547">
    <property type="component" value="Unassembled WGS sequence"/>
</dbReference>
<keyword evidence="2" id="KW-1185">Reference proteome</keyword>
<gene>
    <name evidence="1" type="ORF">SAMN02745227_02169</name>
</gene>
<evidence type="ECO:0000313" key="1">
    <source>
        <dbReference type="EMBL" id="SHK39665.1"/>
    </source>
</evidence>
<evidence type="ECO:0000313" key="2">
    <source>
        <dbReference type="Proteomes" id="UP000243547"/>
    </source>
</evidence>
<dbReference type="RefSeq" id="WP_072908695.1">
    <property type="nucleotide sequence ID" value="NZ_FRAI01000046.1"/>
</dbReference>
<dbReference type="AlphaFoldDB" id="A0A1M6S4Q1"/>
<sequence>MQLKKVAIIKNGIDIGRIIPFNMEQGEYDFKISFSKNDYEVNMYHFLLKVPEKVELDDMTSWEISYHRSTVLKPTVIHLKEKKNQPEYKPLPLKRLVDPSLYNEFPIPFMRIEIPTHLKGKNYKSKPKEHIEFDMEESNVAEFYLTNVNFDGEVFINKWPAVSFKLIVLSFEFFATNNLLTDKYKIKYFMPTDGQPHLASKEFIVNDDMKFYVNMYNNPELTGDKIKVTFIENEFAEALLGLSPVGYKNEQGEVEMQPAYKEDLGRDTMSSEEKRKWEYRFSNMRDKLESELKKAKRREW</sequence>
<name>A0A1M6S4Q1_9FIRM</name>
<accession>A0A1M6S4Q1</accession>
<proteinExistence type="predicted"/>
<organism evidence="1 2">
    <name type="scientific">Anaerobranca californiensis DSM 14826</name>
    <dbReference type="NCBI Taxonomy" id="1120989"/>
    <lineage>
        <taxon>Bacteria</taxon>
        <taxon>Bacillati</taxon>
        <taxon>Bacillota</taxon>
        <taxon>Clostridia</taxon>
        <taxon>Eubacteriales</taxon>
        <taxon>Proteinivoracaceae</taxon>
        <taxon>Anaerobranca</taxon>
    </lineage>
</organism>
<protein>
    <submittedName>
        <fullName evidence="1">Uncharacterized protein</fullName>
    </submittedName>
</protein>
<dbReference type="OrthoDB" id="3034406at2"/>
<reference evidence="2" key="1">
    <citation type="submission" date="2016-11" db="EMBL/GenBank/DDBJ databases">
        <authorList>
            <person name="Varghese N."/>
            <person name="Submissions S."/>
        </authorList>
    </citation>
    <scope>NUCLEOTIDE SEQUENCE [LARGE SCALE GENOMIC DNA]</scope>
    <source>
        <strain evidence="2">DSM 14826</strain>
    </source>
</reference>